<gene>
    <name evidence="2" type="ORF">SCWH03_15210</name>
</gene>
<name>A0A6A0AQS1_9ACTN</name>
<dbReference type="AlphaFoldDB" id="A0A6A0AQS1"/>
<evidence type="ECO:0000313" key="3">
    <source>
        <dbReference type="Proteomes" id="UP000484988"/>
    </source>
</evidence>
<comment type="caution">
    <text evidence="2">The sequence shown here is derived from an EMBL/GenBank/DDBJ whole genome shotgun (WGS) entry which is preliminary data.</text>
</comment>
<proteinExistence type="predicted"/>
<dbReference type="EMBL" id="BLLG01000003">
    <property type="protein sequence ID" value="GFH35306.1"/>
    <property type="molecule type" value="Genomic_DNA"/>
</dbReference>
<accession>A0A6A0AQS1</accession>
<sequence>MITPTGLHGHPFDKVHTTSFGGDARSSTAGREYSDGRRLDVPPVRRLKFQVRDVQAGIAGQWGWRRAAADRHAGVRDALTQMKDRG</sequence>
<dbReference type="Proteomes" id="UP000484988">
    <property type="component" value="Unassembled WGS sequence"/>
</dbReference>
<feature type="region of interest" description="Disordered" evidence="1">
    <location>
        <begin position="1"/>
        <end position="37"/>
    </location>
</feature>
<organism evidence="2 3">
    <name type="scientific">Streptomyces pacificus</name>
    <dbReference type="NCBI Taxonomy" id="2705029"/>
    <lineage>
        <taxon>Bacteria</taxon>
        <taxon>Bacillati</taxon>
        <taxon>Actinomycetota</taxon>
        <taxon>Actinomycetes</taxon>
        <taxon>Kitasatosporales</taxon>
        <taxon>Streptomycetaceae</taxon>
        <taxon>Streptomyces</taxon>
    </lineage>
</organism>
<keyword evidence="3" id="KW-1185">Reference proteome</keyword>
<protein>
    <submittedName>
        <fullName evidence="2">Uncharacterized protein</fullName>
    </submittedName>
</protein>
<evidence type="ECO:0000256" key="1">
    <source>
        <dbReference type="SAM" id="MobiDB-lite"/>
    </source>
</evidence>
<reference evidence="2 3" key="1">
    <citation type="submission" date="2020-02" db="EMBL/GenBank/DDBJ databases">
        <title>Whole Genome Shotgun Sequence of Streptomyces sp. strain CWH03.</title>
        <authorList>
            <person name="Dohra H."/>
            <person name="Kodani S."/>
            <person name="Yamamura H."/>
        </authorList>
    </citation>
    <scope>NUCLEOTIDE SEQUENCE [LARGE SCALE GENOMIC DNA]</scope>
    <source>
        <strain evidence="2 3">CWH03</strain>
    </source>
</reference>
<evidence type="ECO:0000313" key="2">
    <source>
        <dbReference type="EMBL" id="GFH35306.1"/>
    </source>
</evidence>
<feature type="compositionally biased region" description="Polar residues" evidence="1">
    <location>
        <begin position="17"/>
        <end position="29"/>
    </location>
</feature>